<evidence type="ECO:0000256" key="10">
    <source>
        <dbReference type="ARBA" id="ARBA00022909"/>
    </source>
</evidence>
<dbReference type="InterPro" id="IPR011005">
    <property type="entry name" value="Dihydropteroate_synth-like_sf"/>
</dbReference>
<feature type="domain" description="Pterin-binding" evidence="12">
    <location>
        <begin position="142"/>
        <end position="396"/>
    </location>
</feature>
<dbReference type="GO" id="GO:0004156">
    <property type="term" value="F:dihydropteroate synthase activity"/>
    <property type="evidence" value="ECO:0007669"/>
    <property type="project" value="UniProtKB-EC"/>
</dbReference>
<proteinExistence type="inferred from homology"/>
<protein>
    <recommendedName>
        <fullName evidence="6">Dihydropteroate synthase</fullName>
        <ecNumber evidence="5">2.5.1.15</ecNumber>
    </recommendedName>
    <alternativeName>
        <fullName evidence="11">Dihydropteroate pyrophosphorylase</fullName>
    </alternativeName>
</protein>
<evidence type="ECO:0000256" key="3">
    <source>
        <dbReference type="ARBA" id="ARBA00004763"/>
    </source>
</evidence>
<dbReference type="Pfam" id="PF00809">
    <property type="entry name" value="Pterin_bind"/>
    <property type="match status" value="1"/>
</dbReference>
<evidence type="ECO:0000256" key="8">
    <source>
        <dbReference type="ARBA" id="ARBA00022723"/>
    </source>
</evidence>
<dbReference type="GO" id="GO:0046654">
    <property type="term" value="P:tetrahydrofolate biosynthetic process"/>
    <property type="evidence" value="ECO:0007669"/>
    <property type="project" value="TreeGrafter"/>
</dbReference>
<dbReference type="Proteomes" id="UP000190102">
    <property type="component" value="Unassembled WGS sequence"/>
</dbReference>
<evidence type="ECO:0000256" key="5">
    <source>
        <dbReference type="ARBA" id="ARBA00012458"/>
    </source>
</evidence>
<comment type="cofactor">
    <cofactor evidence="2">
        <name>Mg(2+)</name>
        <dbReference type="ChEBI" id="CHEBI:18420"/>
    </cofactor>
</comment>
<evidence type="ECO:0000256" key="4">
    <source>
        <dbReference type="ARBA" id="ARBA00009503"/>
    </source>
</evidence>
<keyword evidence="7" id="KW-0808">Transferase</keyword>
<dbReference type="PANTHER" id="PTHR20941:SF1">
    <property type="entry name" value="FOLIC ACID SYNTHESIS PROTEIN FOL1"/>
    <property type="match status" value="1"/>
</dbReference>
<sequence>MIPGREYQIRALCLISPAAAQKELERIGVDPAGINHMLPKLEQHALLVPQVRAAAANILKQEMLSLGGDAAVARGTVACSVSSTDVLLIGTRKQLLTLCNKLTGQPFGLKTLASQLALFLKTVQQPPTIWQTSRRQLSLERPLIMGILNVTPDSFSDGGCYSTVEQAVERALQLEAEGADLLDIGGESTRPGAPLISAEEEQERVLPVIEALANRLSIPISIDTWKSSVADACLTAGAEIINDISGLNFDPALAEVIARHQAGLVVMHTRGTPQQMQQDTAYTDLMGEVTASLLQSAASARSAGIAHEQIALDPGIGFAKDLHGNLELLRRLSELCSLGYPLLVGTSRKSFIGKTLQREAAADRLFGTAATVAHAVTSGARIVRVHDVQAMKDVALMAHAINSQ</sequence>
<evidence type="ECO:0000256" key="6">
    <source>
        <dbReference type="ARBA" id="ARBA00016919"/>
    </source>
</evidence>
<name>A0A1T4NC70_9BACT</name>
<evidence type="ECO:0000256" key="11">
    <source>
        <dbReference type="ARBA" id="ARBA00030193"/>
    </source>
</evidence>
<dbReference type="EMBL" id="FUWR01000007">
    <property type="protein sequence ID" value="SJZ76715.1"/>
    <property type="molecule type" value="Genomic_DNA"/>
</dbReference>
<dbReference type="OrthoDB" id="9811744at2"/>
<comment type="pathway">
    <text evidence="3">Cofactor biosynthesis; tetrahydrofolate biosynthesis; 7,8-dihydrofolate from 2-amino-4-hydroxy-6-hydroxymethyl-7,8-dihydropteridine diphosphate and 4-aminobenzoate: step 1/2.</text>
</comment>
<gene>
    <name evidence="13" type="ORF">SAMN02745119_01560</name>
</gene>
<dbReference type="InterPro" id="IPR000489">
    <property type="entry name" value="Pterin-binding_dom"/>
</dbReference>
<dbReference type="FunFam" id="3.20.20.20:FF:000006">
    <property type="entry name" value="Dihydropteroate synthase"/>
    <property type="match status" value="1"/>
</dbReference>
<reference evidence="14" key="1">
    <citation type="submission" date="2017-02" db="EMBL/GenBank/DDBJ databases">
        <authorList>
            <person name="Varghese N."/>
            <person name="Submissions S."/>
        </authorList>
    </citation>
    <scope>NUCLEOTIDE SEQUENCE [LARGE SCALE GENOMIC DNA]</scope>
    <source>
        <strain evidence="14">ATCC BAA-34</strain>
    </source>
</reference>
<dbReference type="STRING" id="115783.SAMN02745119_01560"/>
<dbReference type="SUPFAM" id="SSF51717">
    <property type="entry name" value="Dihydropteroate synthetase-like"/>
    <property type="match status" value="1"/>
</dbReference>
<dbReference type="PANTHER" id="PTHR20941">
    <property type="entry name" value="FOLATE SYNTHESIS PROTEINS"/>
    <property type="match status" value="1"/>
</dbReference>
<dbReference type="EC" id="2.5.1.15" evidence="5"/>
<dbReference type="GO" id="GO:0005829">
    <property type="term" value="C:cytosol"/>
    <property type="evidence" value="ECO:0007669"/>
    <property type="project" value="TreeGrafter"/>
</dbReference>
<comment type="catalytic activity">
    <reaction evidence="1">
        <text>(7,8-dihydropterin-6-yl)methyl diphosphate + 4-aminobenzoate = 7,8-dihydropteroate + diphosphate</text>
        <dbReference type="Rhea" id="RHEA:19949"/>
        <dbReference type="ChEBI" id="CHEBI:17836"/>
        <dbReference type="ChEBI" id="CHEBI:17839"/>
        <dbReference type="ChEBI" id="CHEBI:33019"/>
        <dbReference type="ChEBI" id="CHEBI:72950"/>
        <dbReference type="EC" id="2.5.1.15"/>
    </reaction>
</comment>
<evidence type="ECO:0000256" key="1">
    <source>
        <dbReference type="ARBA" id="ARBA00000012"/>
    </source>
</evidence>
<evidence type="ECO:0000313" key="14">
    <source>
        <dbReference type="Proteomes" id="UP000190102"/>
    </source>
</evidence>
<evidence type="ECO:0000313" key="13">
    <source>
        <dbReference type="EMBL" id="SJZ76715.1"/>
    </source>
</evidence>
<dbReference type="CDD" id="cd00739">
    <property type="entry name" value="DHPS"/>
    <property type="match status" value="1"/>
</dbReference>
<evidence type="ECO:0000256" key="7">
    <source>
        <dbReference type="ARBA" id="ARBA00022679"/>
    </source>
</evidence>
<evidence type="ECO:0000256" key="9">
    <source>
        <dbReference type="ARBA" id="ARBA00022842"/>
    </source>
</evidence>
<dbReference type="AlphaFoldDB" id="A0A1T4NC70"/>
<organism evidence="13 14">
    <name type="scientific">Trichlorobacter thiogenes</name>
    <dbReference type="NCBI Taxonomy" id="115783"/>
    <lineage>
        <taxon>Bacteria</taxon>
        <taxon>Pseudomonadati</taxon>
        <taxon>Thermodesulfobacteriota</taxon>
        <taxon>Desulfuromonadia</taxon>
        <taxon>Geobacterales</taxon>
        <taxon>Geobacteraceae</taxon>
        <taxon>Trichlorobacter</taxon>
    </lineage>
</organism>
<keyword evidence="10" id="KW-0289">Folate biosynthesis</keyword>
<keyword evidence="9" id="KW-0460">Magnesium</keyword>
<evidence type="ECO:0000256" key="2">
    <source>
        <dbReference type="ARBA" id="ARBA00001946"/>
    </source>
</evidence>
<dbReference type="InterPro" id="IPR045031">
    <property type="entry name" value="DHP_synth-like"/>
</dbReference>
<keyword evidence="14" id="KW-1185">Reference proteome</keyword>
<dbReference type="NCBIfam" id="TIGR01496">
    <property type="entry name" value="DHPS"/>
    <property type="match status" value="1"/>
</dbReference>
<dbReference type="PROSITE" id="PS00792">
    <property type="entry name" value="DHPS_1"/>
    <property type="match status" value="1"/>
</dbReference>
<dbReference type="PROSITE" id="PS50972">
    <property type="entry name" value="PTERIN_BINDING"/>
    <property type="match status" value="1"/>
</dbReference>
<dbReference type="GO" id="GO:0046656">
    <property type="term" value="P:folic acid biosynthetic process"/>
    <property type="evidence" value="ECO:0007669"/>
    <property type="project" value="UniProtKB-KW"/>
</dbReference>
<keyword evidence="8" id="KW-0479">Metal-binding</keyword>
<dbReference type="GO" id="GO:0046872">
    <property type="term" value="F:metal ion binding"/>
    <property type="evidence" value="ECO:0007669"/>
    <property type="project" value="UniProtKB-KW"/>
</dbReference>
<evidence type="ECO:0000259" key="12">
    <source>
        <dbReference type="PROSITE" id="PS50972"/>
    </source>
</evidence>
<dbReference type="InterPro" id="IPR006390">
    <property type="entry name" value="DHP_synth_dom"/>
</dbReference>
<dbReference type="Gene3D" id="3.20.20.20">
    <property type="entry name" value="Dihydropteroate synthase-like"/>
    <property type="match status" value="1"/>
</dbReference>
<accession>A0A1T4NC70</accession>
<dbReference type="PROSITE" id="PS00793">
    <property type="entry name" value="DHPS_2"/>
    <property type="match status" value="1"/>
</dbReference>
<comment type="similarity">
    <text evidence="4">Belongs to the DHPS family.</text>
</comment>